<protein>
    <submittedName>
        <fullName evidence="1">Uncharacterized protein</fullName>
    </submittedName>
</protein>
<keyword evidence="2" id="KW-1185">Reference proteome</keyword>
<gene>
    <name evidence="1" type="ORF">Pla52n_69520</name>
</gene>
<reference evidence="1 2" key="1">
    <citation type="submission" date="2019-02" db="EMBL/GenBank/DDBJ databases">
        <title>Deep-cultivation of Planctomycetes and their phenomic and genomic characterization uncovers novel biology.</title>
        <authorList>
            <person name="Wiegand S."/>
            <person name="Jogler M."/>
            <person name="Boedeker C."/>
            <person name="Pinto D."/>
            <person name="Vollmers J."/>
            <person name="Rivas-Marin E."/>
            <person name="Kohn T."/>
            <person name="Peeters S.H."/>
            <person name="Heuer A."/>
            <person name="Rast P."/>
            <person name="Oberbeckmann S."/>
            <person name="Bunk B."/>
            <person name="Jeske O."/>
            <person name="Meyerdierks A."/>
            <person name="Storesund J.E."/>
            <person name="Kallscheuer N."/>
            <person name="Luecker S."/>
            <person name="Lage O.M."/>
            <person name="Pohl T."/>
            <person name="Merkel B.J."/>
            <person name="Hornburger P."/>
            <person name="Mueller R.-W."/>
            <person name="Bruemmer F."/>
            <person name="Labrenz M."/>
            <person name="Spormann A.M."/>
            <person name="Op Den Camp H."/>
            <person name="Overmann J."/>
            <person name="Amann R."/>
            <person name="Jetten M.S.M."/>
            <person name="Mascher T."/>
            <person name="Medema M.H."/>
            <person name="Devos D.P."/>
            <person name="Kaster A.-K."/>
            <person name="Ovreas L."/>
            <person name="Rohde M."/>
            <person name="Galperin M.Y."/>
            <person name="Jogler C."/>
        </authorList>
    </citation>
    <scope>NUCLEOTIDE SEQUENCE [LARGE SCALE GENOMIC DNA]</scope>
    <source>
        <strain evidence="1 2">Pla52n</strain>
    </source>
</reference>
<comment type="caution">
    <text evidence="1">The sequence shown here is derived from an EMBL/GenBank/DDBJ whole genome shotgun (WGS) entry which is preliminary data.</text>
</comment>
<evidence type="ECO:0000313" key="2">
    <source>
        <dbReference type="Proteomes" id="UP000320176"/>
    </source>
</evidence>
<sequence length="96" mass="9692">MTVAVYGPDKEAFAEMEPEISPAVSIDRPGGNPVAEKVNVPDSGSEKCPAILSDTTSPSSLVCVGIADATTGTSLVPVILIVNVAVADPPAPSEMV</sequence>
<accession>A0A5C5ZM54</accession>
<dbReference type="Proteomes" id="UP000320176">
    <property type="component" value="Unassembled WGS sequence"/>
</dbReference>
<dbReference type="AlphaFoldDB" id="A0A5C5ZM54"/>
<proteinExistence type="predicted"/>
<name>A0A5C5ZM54_9BACT</name>
<dbReference type="EMBL" id="SJPN01000030">
    <property type="protein sequence ID" value="TWT87921.1"/>
    <property type="molecule type" value="Genomic_DNA"/>
</dbReference>
<evidence type="ECO:0000313" key="1">
    <source>
        <dbReference type="EMBL" id="TWT87921.1"/>
    </source>
</evidence>
<organism evidence="1 2">
    <name type="scientific">Stieleria varia</name>
    <dbReference type="NCBI Taxonomy" id="2528005"/>
    <lineage>
        <taxon>Bacteria</taxon>
        <taxon>Pseudomonadati</taxon>
        <taxon>Planctomycetota</taxon>
        <taxon>Planctomycetia</taxon>
        <taxon>Pirellulales</taxon>
        <taxon>Pirellulaceae</taxon>
        <taxon>Stieleria</taxon>
    </lineage>
</organism>